<dbReference type="STRING" id="641238.SAMN04490244_103375"/>
<dbReference type="SUPFAM" id="SSF46894">
    <property type="entry name" value="C-terminal effector domain of the bipartite response regulators"/>
    <property type="match status" value="1"/>
</dbReference>
<dbReference type="AlphaFoldDB" id="A0A1H9SSI2"/>
<dbReference type="SMART" id="SM00421">
    <property type="entry name" value="HTH_LUXR"/>
    <property type="match status" value="1"/>
</dbReference>
<keyword evidence="3" id="KW-0804">Transcription</keyword>
<accession>A0A1H9SSI2</accession>
<evidence type="ECO:0000313" key="5">
    <source>
        <dbReference type="EMBL" id="SER87916.1"/>
    </source>
</evidence>
<reference evidence="5 6" key="1">
    <citation type="submission" date="2016-10" db="EMBL/GenBank/DDBJ databases">
        <authorList>
            <person name="de Groot N.N."/>
        </authorList>
    </citation>
    <scope>NUCLEOTIDE SEQUENCE [LARGE SCALE GENOMIC DNA]</scope>
    <source>
        <strain evidence="5 6">DSM 23042</strain>
    </source>
</reference>
<dbReference type="PANTHER" id="PTHR44688">
    <property type="entry name" value="DNA-BINDING TRANSCRIPTIONAL ACTIVATOR DEVR_DOSR"/>
    <property type="match status" value="1"/>
</dbReference>
<proteinExistence type="predicted"/>
<organism evidence="5 6">
    <name type="scientific">Tranquillimonas rosea</name>
    <dbReference type="NCBI Taxonomy" id="641238"/>
    <lineage>
        <taxon>Bacteria</taxon>
        <taxon>Pseudomonadati</taxon>
        <taxon>Pseudomonadota</taxon>
        <taxon>Alphaproteobacteria</taxon>
        <taxon>Rhodobacterales</taxon>
        <taxon>Roseobacteraceae</taxon>
        <taxon>Tranquillimonas</taxon>
    </lineage>
</organism>
<dbReference type="Gene3D" id="1.10.10.10">
    <property type="entry name" value="Winged helix-like DNA-binding domain superfamily/Winged helix DNA-binding domain"/>
    <property type="match status" value="1"/>
</dbReference>
<gene>
    <name evidence="5" type="ORF">SAMN04490244_103375</name>
</gene>
<dbReference type="EMBL" id="FOGU01000003">
    <property type="protein sequence ID" value="SER87916.1"/>
    <property type="molecule type" value="Genomic_DNA"/>
</dbReference>
<feature type="domain" description="HTH luxR-type" evidence="4">
    <location>
        <begin position="326"/>
        <end position="391"/>
    </location>
</feature>
<dbReference type="InterPro" id="IPR016032">
    <property type="entry name" value="Sig_transdc_resp-reg_C-effctor"/>
</dbReference>
<evidence type="ECO:0000256" key="3">
    <source>
        <dbReference type="ARBA" id="ARBA00023163"/>
    </source>
</evidence>
<dbReference type="GO" id="GO:0003677">
    <property type="term" value="F:DNA binding"/>
    <property type="evidence" value="ECO:0007669"/>
    <property type="project" value="UniProtKB-KW"/>
</dbReference>
<evidence type="ECO:0000256" key="2">
    <source>
        <dbReference type="ARBA" id="ARBA00023125"/>
    </source>
</evidence>
<dbReference type="Pfam" id="PF00196">
    <property type="entry name" value="GerE"/>
    <property type="match status" value="1"/>
</dbReference>
<keyword evidence="2 5" id="KW-0238">DNA-binding</keyword>
<dbReference type="Proteomes" id="UP000198885">
    <property type="component" value="Unassembled WGS sequence"/>
</dbReference>
<dbReference type="PANTHER" id="PTHR44688:SF16">
    <property type="entry name" value="DNA-BINDING TRANSCRIPTIONAL ACTIVATOR DEVR_DOSR"/>
    <property type="match status" value="1"/>
</dbReference>
<evidence type="ECO:0000313" key="6">
    <source>
        <dbReference type="Proteomes" id="UP000198885"/>
    </source>
</evidence>
<dbReference type="GO" id="GO:0006355">
    <property type="term" value="P:regulation of DNA-templated transcription"/>
    <property type="evidence" value="ECO:0007669"/>
    <property type="project" value="InterPro"/>
</dbReference>
<protein>
    <submittedName>
        <fullName evidence="5">DNA-binding transcriptional regulator, CsgD family</fullName>
    </submittedName>
</protein>
<keyword evidence="6" id="KW-1185">Reference proteome</keyword>
<dbReference type="PROSITE" id="PS50043">
    <property type="entry name" value="HTH_LUXR_2"/>
    <property type="match status" value="1"/>
</dbReference>
<dbReference type="InterPro" id="IPR036388">
    <property type="entry name" value="WH-like_DNA-bd_sf"/>
</dbReference>
<sequence length="393" mass="42021">MIRALIALTVPDFGFPETAILIHDALISAIYAGAAGETDWAEIPNAVCDVFGAGAMLFADGYVTDKSSYRIAQFNYGEDVLADCGLTVADNFDPNLNPCFRACTRARLNESFEGGEIFHGETERQRDFFEHCFVRRGIASTRVFTVMREGGAVAGGFIARPTAAGPMDAADVARFDGMLSHLRRATDMRLRLEIGRAALSSLAEIIDHRATAVLLVDRNLRIVFRNAVAETMLAGRSGVSAFGRTFRLADPAAHALLLARLGDLYADGAVPTETPIRAKRQDGLPPLAVSVYRATGMSAATGAHAAHACIVIGDPCDEGGLPTAERLQAALGLTRAEANVLRLTPLALSRRQMADRLGVAESTVKTHLARGREKLGARSTAALGQIMTRVGLR</sequence>
<dbReference type="InterPro" id="IPR000792">
    <property type="entry name" value="Tscrpt_reg_LuxR_C"/>
</dbReference>
<dbReference type="OrthoDB" id="54411at2"/>
<keyword evidence="1" id="KW-0805">Transcription regulation</keyword>
<evidence type="ECO:0000256" key="1">
    <source>
        <dbReference type="ARBA" id="ARBA00023015"/>
    </source>
</evidence>
<name>A0A1H9SSI2_9RHOB</name>
<dbReference type="CDD" id="cd06170">
    <property type="entry name" value="LuxR_C_like"/>
    <property type="match status" value="1"/>
</dbReference>
<evidence type="ECO:0000259" key="4">
    <source>
        <dbReference type="PROSITE" id="PS50043"/>
    </source>
</evidence>